<organism evidence="1 2">
    <name type="scientific">Cyclotella atomus</name>
    <dbReference type="NCBI Taxonomy" id="382360"/>
    <lineage>
        <taxon>Eukaryota</taxon>
        <taxon>Sar</taxon>
        <taxon>Stramenopiles</taxon>
        <taxon>Ochrophyta</taxon>
        <taxon>Bacillariophyta</taxon>
        <taxon>Coscinodiscophyceae</taxon>
        <taxon>Thalassiosirophycidae</taxon>
        <taxon>Stephanodiscales</taxon>
        <taxon>Stephanodiscaceae</taxon>
        <taxon>Cyclotella</taxon>
    </lineage>
</organism>
<evidence type="ECO:0000313" key="2">
    <source>
        <dbReference type="Proteomes" id="UP001530400"/>
    </source>
</evidence>
<name>A0ABD3N875_9STRA</name>
<dbReference type="PANTHER" id="PTHR43642">
    <property type="entry name" value="HYBRID SIGNAL TRANSDUCTION HISTIDINE KINASE G"/>
    <property type="match status" value="1"/>
</dbReference>
<dbReference type="Proteomes" id="UP001530400">
    <property type="component" value="Unassembled WGS sequence"/>
</dbReference>
<dbReference type="AlphaFoldDB" id="A0ABD3N875"/>
<evidence type="ECO:0000313" key="1">
    <source>
        <dbReference type="EMBL" id="KAL3772295.1"/>
    </source>
</evidence>
<accession>A0ABD3N875</accession>
<gene>
    <name evidence="1" type="ORF">ACHAWO_010976</name>
</gene>
<dbReference type="InterPro" id="IPR053159">
    <property type="entry name" value="Hybrid_Histidine_Kinase"/>
</dbReference>
<sequence>MLPLVTIKMVKFSLEHSLSPMSAVGIAYFGCLVARLGDLRGGYRFTKLATALLNKFGNNEIAGEVVSLTAAIQTYIEPWQVVNEDLEKGIAVTMKAEDMHCARFRDYWD</sequence>
<proteinExistence type="predicted"/>
<dbReference type="EMBL" id="JALLPJ020001270">
    <property type="protein sequence ID" value="KAL3772295.1"/>
    <property type="molecule type" value="Genomic_DNA"/>
</dbReference>
<dbReference type="PANTHER" id="PTHR43642:SF1">
    <property type="entry name" value="HYBRID SIGNAL TRANSDUCTION HISTIDINE KINASE G"/>
    <property type="match status" value="1"/>
</dbReference>
<protein>
    <submittedName>
        <fullName evidence="1">Uncharacterized protein</fullName>
    </submittedName>
</protein>
<keyword evidence="2" id="KW-1185">Reference proteome</keyword>
<comment type="caution">
    <text evidence="1">The sequence shown here is derived from an EMBL/GenBank/DDBJ whole genome shotgun (WGS) entry which is preliminary data.</text>
</comment>
<reference evidence="1 2" key="1">
    <citation type="submission" date="2024-10" db="EMBL/GenBank/DDBJ databases">
        <title>Updated reference genomes for cyclostephanoid diatoms.</title>
        <authorList>
            <person name="Roberts W.R."/>
            <person name="Alverson A.J."/>
        </authorList>
    </citation>
    <scope>NUCLEOTIDE SEQUENCE [LARGE SCALE GENOMIC DNA]</scope>
    <source>
        <strain evidence="1 2">AJA010-31</strain>
    </source>
</reference>